<evidence type="ECO:0000313" key="10">
    <source>
        <dbReference type="Proteomes" id="UP000016368"/>
    </source>
</evidence>
<keyword evidence="2" id="KW-0732">Signal</keyword>
<dbReference type="RefSeq" id="WP_006297289.1">
    <property type="nucleotide sequence ID" value="NZ_AEGR01000048.1"/>
</dbReference>
<keyword evidence="3 8" id="KW-0472">Membrane</keyword>
<keyword evidence="10" id="KW-1185">Reference proteome</keyword>
<comment type="caution">
    <text evidence="9">The sequence shown here is derived from an EMBL/GenBank/DDBJ whole genome shotgun (WGS) entry which is preliminary data.</text>
</comment>
<evidence type="ECO:0000256" key="3">
    <source>
        <dbReference type="ARBA" id="ARBA00023136"/>
    </source>
</evidence>
<evidence type="ECO:0000256" key="5">
    <source>
        <dbReference type="ARBA" id="ARBA00023237"/>
    </source>
</evidence>
<evidence type="ECO:0000313" key="9">
    <source>
        <dbReference type="EMBL" id="EGI77395.1"/>
    </source>
</evidence>
<keyword evidence="5" id="KW-0998">Cell outer membrane</keyword>
<name>F3KS35_9BURK</name>
<protein>
    <recommendedName>
        <fullName evidence="11">Lipoprotein</fullName>
    </recommendedName>
</protein>
<accession>F3KS35</accession>
<feature type="transmembrane region" description="Helical" evidence="8">
    <location>
        <begin position="29"/>
        <end position="49"/>
    </location>
</feature>
<evidence type="ECO:0000256" key="4">
    <source>
        <dbReference type="ARBA" id="ARBA00023139"/>
    </source>
</evidence>
<gene>
    <name evidence="9" type="ORF">HGR_06321</name>
</gene>
<dbReference type="NCBIfam" id="NF047847">
    <property type="entry name" value="SS_mature_LptM"/>
    <property type="match status" value="1"/>
</dbReference>
<evidence type="ECO:0000256" key="1">
    <source>
        <dbReference type="ARBA" id="ARBA00004459"/>
    </source>
</evidence>
<organism evidence="9 10">
    <name type="scientific">Hylemonella gracilis ATCC 19624</name>
    <dbReference type="NCBI Taxonomy" id="887062"/>
    <lineage>
        <taxon>Bacteria</taxon>
        <taxon>Pseudomonadati</taxon>
        <taxon>Pseudomonadota</taxon>
        <taxon>Betaproteobacteria</taxon>
        <taxon>Burkholderiales</taxon>
        <taxon>Comamonadaceae</taxon>
        <taxon>Hylemonella</taxon>
    </lineage>
</organism>
<dbReference type="AlphaFoldDB" id="F3KS35"/>
<evidence type="ECO:0000256" key="7">
    <source>
        <dbReference type="SAM" id="MobiDB-lite"/>
    </source>
</evidence>
<comment type="subcellular location">
    <subcellularLocation>
        <location evidence="1">Cell outer membrane</location>
        <topology evidence="1">Lipid-anchor</topology>
    </subcellularLocation>
</comment>
<evidence type="ECO:0000256" key="8">
    <source>
        <dbReference type="SAM" id="Phobius"/>
    </source>
</evidence>
<dbReference type="STRING" id="887062.HGR_06321"/>
<evidence type="ECO:0008006" key="11">
    <source>
        <dbReference type="Google" id="ProtNLM"/>
    </source>
</evidence>
<sequence>MLETRAIARSIFRACAILVSRLTTARRRAFAPAALIVIGISGSLLLSGCGQTGKLYLPKDPAAAHRASLPRSLWPFMPSKKSDEAPDQASETTVPQDPEYDDPYALPEEQP</sequence>
<dbReference type="InterPro" id="IPR032831">
    <property type="entry name" value="LptM_cons"/>
</dbReference>
<feature type="region of interest" description="Disordered" evidence="7">
    <location>
        <begin position="74"/>
        <end position="111"/>
    </location>
</feature>
<keyword evidence="8" id="KW-0812">Transmembrane</keyword>
<evidence type="ECO:0000256" key="2">
    <source>
        <dbReference type="ARBA" id="ARBA00022729"/>
    </source>
</evidence>
<keyword evidence="8" id="KW-1133">Transmembrane helix</keyword>
<proteinExistence type="predicted"/>
<evidence type="ECO:0000256" key="6">
    <source>
        <dbReference type="ARBA" id="ARBA00023288"/>
    </source>
</evidence>
<dbReference type="OrthoDB" id="8550022at2"/>
<dbReference type="EMBL" id="AEGR01000048">
    <property type="protein sequence ID" value="EGI77395.1"/>
    <property type="molecule type" value="Genomic_DNA"/>
</dbReference>
<keyword evidence="6" id="KW-0449">Lipoprotein</keyword>
<dbReference type="Proteomes" id="UP000016368">
    <property type="component" value="Unassembled WGS sequence"/>
</dbReference>
<reference evidence="9 10" key="1">
    <citation type="journal article" date="2011" name="EMBO J.">
        <title>Structural diversity of bacterial flagellar motors.</title>
        <authorList>
            <person name="Chen S."/>
            <person name="Beeby M."/>
            <person name="Murphy G.E."/>
            <person name="Leadbetter J.R."/>
            <person name="Hendrixson D.R."/>
            <person name="Briegel A."/>
            <person name="Li Z."/>
            <person name="Shi J."/>
            <person name="Tocheva E.I."/>
            <person name="Muller A."/>
            <person name="Dobro M.J."/>
            <person name="Jensen G.J."/>
        </authorList>
    </citation>
    <scope>NUCLEOTIDE SEQUENCE [LARGE SCALE GENOMIC DNA]</scope>
    <source>
        <strain evidence="9 10">ATCC 19624</strain>
    </source>
</reference>
<keyword evidence="4" id="KW-0564">Palmitate</keyword>